<dbReference type="InterPro" id="IPR003018">
    <property type="entry name" value="GAF"/>
</dbReference>
<dbReference type="Gene3D" id="3.30.450.40">
    <property type="match status" value="1"/>
</dbReference>
<dbReference type="InterPro" id="IPR011620">
    <property type="entry name" value="Sig_transdc_His_kinase_LytS_TM"/>
</dbReference>
<feature type="transmembrane region" description="Helical" evidence="14">
    <location>
        <begin position="92"/>
        <end position="112"/>
    </location>
</feature>
<evidence type="ECO:0000256" key="9">
    <source>
        <dbReference type="ARBA" id="ARBA00022777"/>
    </source>
</evidence>
<keyword evidence="13 14" id="KW-0472">Membrane</keyword>
<feature type="transmembrane region" description="Helical" evidence="14">
    <location>
        <begin position="151"/>
        <end position="172"/>
    </location>
</feature>
<proteinExistence type="predicted"/>
<evidence type="ECO:0000313" key="17">
    <source>
        <dbReference type="Proteomes" id="UP001185028"/>
    </source>
</evidence>
<dbReference type="PROSITE" id="PS50109">
    <property type="entry name" value="HIS_KIN"/>
    <property type="match status" value="1"/>
</dbReference>
<dbReference type="SMART" id="SM00065">
    <property type="entry name" value="GAF"/>
    <property type="match status" value="1"/>
</dbReference>
<accession>A0ABU1IXE7</accession>
<name>A0ABU1IXE7_9BACL</name>
<keyword evidence="4" id="KW-1003">Cell membrane</keyword>
<sequence>MIHLLPLMLERVGILIILAFVLSQFPIFRHIIYNRRGRFGSLLLIAVFGLFGVISNYTGIEIHLSEVVSQSWLNQVDADNAIANTRIMGVSIGGLLGGPLVGLGVGLVAGLHRYPLGGFTALECAISSVLAGVVAGLLGNWYRRRGVIPPWFAALVGMAMQVVEMLLILLFSKPYEDAVMLVQTIGLPMIVLNGFGTLLFMLIIRSILKEQERQSATQTHLAFHIADRTLPFFRQGLNPDSCREAAHILLRLTEADAISITNRTHILAHVGAAADHHVAGQEVSTGLTRTVLEQDKLMLARLPKDIRCSHRNCPLEAAVVLPLLVHGEAVGTLKLYFCQANHLSKVEEELAEGLGKLFSAQLELAEAEQQSTLLKTARIKALQAQVHPHFLFNAINTISVLCRTDSERARRLLLELGTFFRSNLQGAQQLLIPLYKELEYVEAYLQLEQARFPDKYTVELDIESGLEQVQVPPFIIQPLVENAIRHGFRRLQTRGSIRVSVSRHAGELEVIVADNGTGIAADRLALLGHEANLASEGSGTALCNIRERLEGIYRHSASFMIQSAEGEGTAIHIRLPLQYQEGSKVHADSIYRG</sequence>
<dbReference type="Pfam" id="PF07694">
    <property type="entry name" value="5TM-5TMR_LYT"/>
    <property type="match status" value="1"/>
</dbReference>
<dbReference type="Pfam" id="PF01590">
    <property type="entry name" value="GAF"/>
    <property type="match status" value="1"/>
</dbReference>
<dbReference type="InterPro" id="IPR003594">
    <property type="entry name" value="HATPase_dom"/>
</dbReference>
<feature type="domain" description="Histidine kinase" evidence="15">
    <location>
        <begin position="475"/>
        <end position="579"/>
    </location>
</feature>
<dbReference type="InterPro" id="IPR050640">
    <property type="entry name" value="Bact_2-comp_sensor_kinase"/>
</dbReference>
<evidence type="ECO:0000256" key="14">
    <source>
        <dbReference type="SAM" id="Phobius"/>
    </source>
</evidence>
<dbReference type="GO" id="GO:0004673">
    <property type="term" value="F:protein histidine kinase activity"/>
    <property type="evidence" value="ECO:0007669"/>
    <property type="project" value="UniProtKB-EC"/>
</dbReference>
<evidence type="ECO:0000259" key="15">
    <source>
        <dbReference type="PROSITE" id="PS50109"/>
    </source>
</evidence>
<dbReference type="PANTHER" id="PTHR34220:SF7">
    <property type="entry name" value="SENSOR HISTIDINE KINASE YPDA"/>
    <property type="match status" value="1"/>
</dbReference>
<dbReference type="PANTHER" id="PTHR34220">
    <property type="entry name" value="SENSOR HISTIDINE KINASE YPDA"/>
    <property type="match status" value="1"/>
</dbReference>
<keyword evidence="5" id="KW-0597">Phosphoprotein</keyword>
<feature type="transmembrane region" description="Helical" evidence="14">
    <location>
        <begin position="118"/>
        <end position="139"/>
    </location>
</feature>
<dbReference type="EMBL" id="JAVDQH010000006">
    <property type="protein sequence ID" value="MDR6243913.1"/>
    <property type="molecule type" value="Genomic_DNA"/>
</dbReference>
<feature type="transmembrane region" description="Helical" evidence="14">
    <location>
        <begin position="39"/>
        <end position="60"/>
    </location>
</feature>
<evidence type="ECO:0000256" key="2">
    <source>
        <dbReference type="ARBA" id="ARBA00004651"/>
    </source>
</evidence>
<gene>
    <name evidence="16" type="ORF">JOC58_001806</name>
</gene>
<comment type="caution">
    <text evidence="16">The sequence shown here is derived from an EMBL/GenBank/DDBJ whole genome shotgun (WGS) entry which is preliminary data.</text>
</comment>
<dbReference type="Gene3D" id="3.30.565.10">
    <property type="entry name" value="Histidine kinase-like ATPase, C-terminal domain"/>
    <property type="match status" value="1"/>
</dbReference>
<dbReference type="Proteomes" id="UP001185028">
    <property type="component" value="Unassembled WGS sequence"/>
</dbReference>
<evidence type="ECO:0000256" key="13">
    <source>
        <dbReference type="ARBA" id="ARBA00023136"/>
    </source>
</evidence>
<dbReference type="Pfam" id="PF06580">
    <property type="entry name" value="His_kinase"/>
    <property type="match status" value="1"/>
</dbReference>
<keyword evidence="6 16" id="KW-0808">Transferase</keyword>
<evidence type="ECO:0000256" key="11">
    <source>
        <dbReference type="ARBA" id="ARBA00022989"/>
    </source>
</evidence>
<keyword evidence="17" id="KW-1185">Reference proteome</keyword>
<keyword evidence="11 14" id="KW-1133">Transmembrane helix</keyword>
<dbReference type="SUPFAM" id="SSF55874">
    <property type="entry name" value="ATPase domain of HSP90 chaperone/DNA topoisomerase II/histidine kinase"/>
    <property type="match status" value="1"/>
</dbReference>
<evidence type="ECO:0000256" key="4">
    <source>
        <dbReference type="ARBA" id="ARBA00022475"/>
    </source>
</evidence>
<dbReference type="RefSeq" id="WP_188775941.1">
    <property type="nucleotide sequence ID" value="NZ_BMMB01000005.1"/>
</dbReference>
<dbReference type="InterPro" id="IPR036890">
    <property type="entry name" value="HATPase_C_sf"/>
</dbReference>
<evidence type="ECO:0000256" key="7">
    <source>
        <dbReference type="ARBA" id="ARBA00022692"/>
    </source>
</evidence>
<comment type="catalytic activity">
    <reaction evidence="1">
        <text>ATP + protein L-histidine = ADP + protein N-phospho-L-histidine.</text>
        <dbReference type="EC" id="2.7.13.3"/>
    </reaction>
</comment>
<protein>
    <recommendedName>
        <fullName evidence="3">histidine kinase</fullName>
        <ecNumber evidence="3">2.7.13.3</ecNumber>
    </recommendedName>
</protein>
<dbReference type="SUPFAM" id="SSF55781">
    <property type="entry name" value="GAF domain-like"/>
    <property type="match status" value="1"/>
</dbReference>
<organism evidence="16 17">
    <name type="scientific">Paenibacillus hunanensis</name>
    <dbReference type="NCBI Taxonomy" id="539262"/>
    <lineage>
        <taxon>Bacteria</taxon>
        <taxon>Bacillati</taxon>
        <taxon>Bacillota</taxon>
        <taxon>Bacilli</taxon>
        <taxon>Bacillales</taxon>
        <taxon>Paenibacillaceae</taxon>
        <taxon>Paenibacillus</taxon>
    </lineage>
</organism>
<evidence type="ECO:0000256" key="5">
    <source>
        <dbReference type="ARBA" id="ARBA00022553"/>
    </source>
</evidence>
<evidence type="ECO:0000313" key="16">
    <source>
        <dbReference type="EMBL" id="MDR6243913.1"/>
    </source>
</evidence>
<evidence type="ECO:0000256" key="3">
    <source>
        <dbReference type="ARBA" id="ARBA00012438"/>
    </source>
</evidence>
<keyword evidence="12" id="KW-0902">Two-component regulatory system</keyword>
<keyword evidence="9 16" id="KW-0418">Kinase</keyword>
<dbReference type="Gene3D" id="1.10.1760.20">
    <property type="match status" value="1"/>
</dbReference>
<feature type="transmembrane region" description="Helical" evidence="14">
    <location>
        <begin position="12"/>
        <end position="33"/>
    </location>
</feature>
<evidence type="ECO:0000256" key="1">
    <source>
        <dbReference type="ARBA" id="ARBA00000085"/>
    </source>
</evidence>
<reference evidence="16 17" key="1">
    <citation type="submission" date="2023-07" db="EMBL/GenBank/DDBJ databases">
        <title>Genomic Encyclopedia of Type Strains, Phase IV (KMG-IV): sequencing the most valuable type-strain genomes for metagenomic binning, comparative biology and taxonomic classification.</title>
        <authorList>
            <person name="Goeker M."/>
        </authorList>
    </citation>
    <scope>NUCLEOTIDE SEQUENCE [LARGE SCALE GENOMIC DNA]</scope>
    <source>
        <strain evidence="16 17">DSM 22170</strain>
    </source>
</reference>
<dbReference type="EC" id="2.7.13.3" evidence="3"/>
<evidence type="ECO:0000256" key="10">
    <source>
        <dbReference type="ARBA" id="ARBA00022840"/>
    </source>
</evidence>
<evidence type="ECO:0000256" key="12">
    <source>
        <dbReference type="ARBA" id="ARBA00023012"/>
    </source>
</evidence>
<dbReference type="InterPro" id="IPR029016">
    <property type="entry name" value="GAF-like_dom_sf"/>
</dbReference>
<evidence type="ECO:0000256" key="6">
    <source>
        <dbReference type="ARBA" id="ARBA00022679"/>
    </source>
</evidence>
<keyword evidence="8" id="KW-0547">Nucleotide-binding</keyword>
<dbReference type="InterPro" id="IPR010559">
    <property type="entry name" value="Sig_transdc_His_kin_internal"/>
</dbReference>
<comment type="subcellular location">
    <subcellularLocation>
        <location evidence="2">Cell membrane</location>
        <topology evidence="2">Multi-pass membrane protein</topology>
    </subcellularLocation>
</comment>
<dbReference type="Pfam" id="PF02518">
    <property type="entry name" value="HATPase_c"/>
    <property type="match status" value="1"/>
</dbReference>
<evidence type="ECO:0000256" key="8">
    <source>
        <dbReference type="ARBA" id="ARBA00022741"/>
    </source>
</evidence>
<feature type="transmembrane region" description="Helical" evidence="14">
    <location>
        <begin position="178"/>
        <end position="204"/>
    </location>
</feature>
<keyword evidence="7 14" id="KW-0812">Transmembrane</keyword>
<dbReference type="InterPro" id="IPR005467">
    <property type="entry name" value="His_kinase_dom"/>
</dbReference>
<keyword evidence="10" id="KW-0067">ATP-binding</keyword>